<dbReference type="SMART" id="SM00368">
    <property type="entry name" value="LRR_RI"/>
    <property type="match status" value="8"/>
</dbReference>
<evidence type="ECO:0000256" key="2">
    <source>
        <dbReference type="ARBA" id="ARBA00022737"/>
    </source>
</evidence>
<organism evidence="3 4">
    <name type="scientific">Dimorphilus gyrociliatus</name>
    <dbReference type="NCBI Taxonomy" id="2664684"/>
    <lineage>
        <taxon>Eukaryota</taxon>
        <taxon>Metazoa</taxon>
        <taxon>Spiralia</taxon>
        <taxon>Lophotrochozoa</taxon>
        <taxon>Annelida</taxon>
        <taxon>Polychaeta</taxon>
        <taxon>Polychaeta incertae sedis</taxon>
        <taxon>Dinophilidae</taxon>
        <taxon>Dimorphilus</taxon>
    </lineage>
</organism>
<dbReference type="GO" id="GO:0005096">
    <property type="term" value="F:GTPase activator activity"/>
    <property type="evidence" value="ECO:0007669"/>
    <property type="project" value="InterPro"/>
</dbReference>
<keyword evidence="4" id="KW-1185">Reference proteome</keyword>
<protein>
    <submittedName>
        <fullName evidence="3">DgyrCDS14885</fullName>
    </submittedName>
</protein>
<sequence length="1424" mass="159534">MVHDDAFLDNYLLLYIKLGDVQSNSSEQSLADVLERMQRKDDSTLDGADELKYEDSIFNLIVQKCNFTTYPIIVWARNWKIKEVSDTYDFVFDINGFNESQLKMYFQKFFNEEYQPFVKPINDSLDQKKAEKSEILFQTLKTENLKVFKICNNPLMACLVAGIWEERETDIISNKYSIFDQTIQILLSKAGIVSESNVYFEILDYCSKLAFENLLNNKKISINEILQKSDFIGGLLIPVKKRSVVTHLQEFTFIHFFFQEYLTARYILNLYKEGTNNEMNIQSLKSYFDKFKNLFLLKNVFSFIQEINSKVFSQMIEENENILTVLETDQRIIEVINTRDKNSIELEEISLSSTIIDILFDCYQKNVKVINLKFVKMNLPHFIESCVNQLEDKLEILKLYGGVEELIKIEILENLMRKMKKLKVLNITNISFNDNIIPVDKGYMIFANQYRQMTALQINNCNTELDSEVIKNFLELNKQIEVLELKGNVVKESYENSFLTVLLSLQNMTHLKLPRIVHKKNIWRDQKLSENKKNLINLKSLDMGENCIQCVCIANFFEQVSQSSKYLYSLCLRKSRISSQVVNILSNSYNKWDERQVESKTENLQIVNLCWKFQSCEFELNSNDIDKLFNGMFYFKQLDISNINAALVIKNLFKSKSLERIESLILRNCHITPKELAELGFCNCDIESQVETLVGEAIGMQPELFHLDLSNNLLGTEIGKIVQCIDLSNCGLGSDIGNVVGAAIGKQKGLTVLQLSNNPLGTEVGKNIFENIKGTCTKLACIDLSNCGLGSDIGNTAGKAIGKLSDLTVLQLSNNPLGTEVGKNIFENIKGTCTKLIQIAFDNCGFGSEIGSIVGEAIGKQTQLSLLYLQHNEIGTIVGKYIFENIKFNCTKLSKIAFDNCGFDSAIGPIVGEAIGKQTQLTELFLQDNKFGTIVGKHIFENIKFNCTHLSTICLNNCGLQSEIGPIVGEVIGKQTELTGISLTKNPIGTEVGIGIFENIKRNCTKLSSICLNNCGIESQIGLVIGEAIGKQKHLTALDLSNNPLGTEVGKNLIENLKANCTRLSEIYLNNCGFDSNIGPAIGEAIGKQKQLSVLDIGNNAVGSVVGRNIFENIKDNCKQLIKINLIKCDLESNIGEAIVEAIGKQKQLSQLNLSDNPLVLLLLAKSMRLKWLNLEGNKLGSEVGKSIFENIKLNCSDLSAISLASCELESNIGCVIGDAIGRQTNLTTLHLYNNSLGTEVGRHFFENIKLNCNGLTTINLASCAFESNIGCVIGDAIGKQKGLKWLNLEGNKLGSEVGKSIFENIKLNCSDLSTINLASCELESNIGCVIGDAIGKQTGLQWLKLENNKIGSEVGKSIFENIKLNCRYLITISFASCELESNIGCVIGDAIGKQRELTYLDISHNNWDQKLEDISLKILRKLH</sequence>
<dbReference type="PANTHER" id="PTHR46761">
    <property type="entry name" value="RAN GTPASE-ACTIVATING PROTEIN 1"/>
    <property type="match status" value="1"/>
</dbReference>
<dbReference type="InterPro" id="IPR032675">
    <property type="entry name" value="LRR_dom_sf"/>
</dbReference>
<dbReference type="Proteomes" id="UP000549394">
    <property type="component" value="Unassembled WGS sequence"/>
</dbReference>
<keyword evidence="2" id="KW-0677">Repeat</keyword>
<gene>
    <name evidence="3" type="ORF">DGYR_LOCUS14079</name>
</gene>
<evidence type="ECO:0000313" key="4">
    <source>
        <dbReference type="Proteomes" id="UP000549394"/>
    </source>
</evidence>
<reference evidence="3 4" key="1">
    <citation type="submission" date="2020-08" db="EMBL/GenBank/DDBJ databases">
        <authorList>
            <person name="Hejnol A."/>
        </authorList>
    </citation>
    <scope>NUCLEOTIDE SEQUENCE [LARGE SCALE GENOMIC DNA]</scope>
</reference>
<name>A0A7I8WFA4_9ANNE</name>
<comment type="caution">
    <text evidence="3">The sequence shown here is derived from an EMBL/GenBank/DDBJ whole genome shotgun (WGS) entry which is preliminary data.</text>
</comment>
<dbReference type="SMART" id="SM00369">
    <property type="entry name" value="LRR_TYP"/>
    <property type="match status" value="5"/>
</dbReference>
<dbReference type="SUPFAM" id="SSF52047">
    <property type="entry name" value="RNI-like"/>
    <property type="match status" value="4"/>
</dbReference>
<proteinExistence type="predicted"/>
<dbReference type="InterPro" id="IPR045203">
    <property type="entry name" value="RanGAP1/2"/>
</dbReference>
<dbReference type="OrthoDB" id="120976at2759"/>
<evidence type="ECO:0000256" key="1">
    <source>
        <dbReference type="ARBA" id="ARBA00022614"/>
    </source>
</evidence>
<keyword evidence="1" id="KW-0433">Leucine-rich repeat</keyword>
<dbReference type="InterPro" id="IPR003591">
    <property type="entry name" value="Leu-rich_rpt_typical-subtyp"/>
</dbReference>
<accession>A0A7I8WFA4</accession>
<dbReference type="EMBL" id="CAJFCJ010000095">
    <property type="protein sequence ID" value="CAD5126857.1"/>
    <property type="molecule type" value="Genomic_DNA"/>
</dbReference>
<dbReference type="Gene3D" id="3.80.10.10">
    <property type="entry name" value="Ribonuclease Inhibitor"/>
    <property type="match status" value="4"/>
</dbReference>
<evidence type="ECO:0000313" key="3">
    <source>
        <dbReference type="EMBL" id="CAD5126857.1"/>
    </source>
</evidence>
<dbReference type="PANTHER" id="PTHR46761:SF2">
    <property type="entry name" value="RAN GTPASE-ACTIVATING PROTEIN 1"/>
    <property type="match status" value="1"/>
</dbReference>